<reference evidence="1" key="2">
    <citation type="journal article" date="2015" name="Fish Shellfish Immunol.">
        <title>Early steps in the European eel (Anguilla anguilla)-Vibrio vulnificus interaction in the gills: Role of the RtxA13 toxin.</title>
        <authorList>
            <person name="Callol A."/>
            <person name="Pajuelo D."/>
            <person name="Ebbesson L."/>
            <person name="Teles M."/>
            <person name="MacKenzie S."/>
            <person name="Amaro C."/>
        </authorList>
    </citation>
    <scope>NUCLEOTIDE SEQUENCE</scope>
</reference>
<accession>A0A0E9RWM1</accession>
<sequence>MGHSHFHSHRIVLQVDYCSTGMIFAGENYLRQQLGCTSQCVDVEPHPHWCSVVPWVMDWVHTQVAVGLVTWTAARFGLA</sequence>
<organism evidence="1">
    <name type="scientific">Anguilla anguilla</name>
    <name type="common">European freshwater eel</name>
    <name type="synonym">Muraena anguilla</name>
    <dbReference type="NCBI Taxonomy" id="7936"/>
    <lineage>
        <taxon>Eukaryota</taxon>
        <taxon>Metazoa</taxon>
        <taxon>Chordata</taxon>
        <taxon>Craniata</taxon>
        <taxon>Vertebrata</taxon>
        <taxon>Euteleostomi</taxon>
        <taxon>Actinopterygii</taxon>
        <taxon>Neopterygii</taxon>
        <taxon>Teleostei</taxon>
        <taxon>Anguilliformes</taxon>
        <taxon>Anguillidae</taxon>
        <taxon>Anguilla</taxon>
    </lineage>
</organism>
<name>A0A0E9RWM1_ANGAN</name>
<evidence type="ECO:0000313" key="1">
    <source>
        <dbReference type="EMBL" id="JAH32678.1"/>
    </source>
</evidence>
<dbReference type="EMBL" id="GBXM01075899">
    <property type="protein sequence ID" value="JAH32678.1"/>
    <property type="molecule type" value="Transcribed_RNA"/>
</dbReference>
<proteinExistence type="predicted"/>
<protein>
    <submittedName>
        <fullName evidence="1">Uncharacterized protein</fullName>
    </submittedName>
</protein>
<reference evidence="1" key="1">
    <citation type="submission" date="2014-11" db="EMBL/GenBank/DDBJ databases">
        <authorList>
            <person name="Amaro Gonzalez C."/>
        </authorList>
    </citation>
    <scope>NUCLEOTIDE SEQUENCE</scope>
</reference>
<dbReference type="AlphaFoldDB" id="A0A0E9RWM1"/>